<dbReference type="CDD" id="cd00292">
    <property type="entry name" value="EF1B"/>
    <property type="match status" value="1"/>
</dbReference>
<name>A0A1B6FKG1_9HEMI</name>
<dbReference type="InterPro" id="IPR036219">
    <property type="entry name" value="eEF-1beta-like_sf"/>
</dbReference>
<feature type="non-terminal residue" evidence="6">
    <location>
        <position position="183"/>
    </location>
</feature>
<dbReference type="InterPro" id="IPR049720">
    <property type="entry name" value="EF1B_bsu/dsu"/>
</dbReference>
<feature type="compositionally biased region" description="Acidic residues" evidence="4">
    <location>
        <begin position="92"/>
        <end position="111"/>
    </location>
</feature>
<dbReference type="AlphaFoldDB" id="A0A1B6FKG1"/>
<dbReference type="Gene3D" id="3.30.70.60">
    <property type="match status" value="1"/>
</dbReference>
<feature type="domain" description="Elongation factor 1 beta central acidic region eukaryote" evidence="5">
    <location>
        <begin position="100"/>
        <end position="126"/>
    </location>
</feature>
<evidence type="ECO:0000256" key="2">
    <source>
        <dbReference type="ARBA" id="ARBA00022768"/>
    </source>
</evidence>
<dbReference type="PROSITE" id="PS00824">
    <property type="entry name" value="EF1BD_1"/>
    <property type="match status" value="1"/>
</dbReference>
<evidence type="ECO:0000256" key="4">
    <source>
        <dbReference type="SAM" id="MobiDB-lite"/>
    </source>
</evidence>
<dbReference type="GO" id="GO:0005085">
    <property type="term" value="F:guanyl-nucleotide exchange factor activity"/>
    <property type="evidence" value="ECO:0007669"/>
    <property type="project" value="TreeGrafter"/>
</dbReference>
<dbReference type="InterPro" id="IPR036282">
    <property type="entry name" value="Glutathione-S-Trfase_C_sf"/>
</dbReference>
<evidence type="ECO:0000313" key="6">
    <source>
        <dbReference type="EMBL" id="JAS50698.1"/>
    </source>
</evidence>
<dbReference type="InterPro" id="IPR018940">
    <property type="entry name" value="EF-1_beta_acid_region_euk"/>
</dbReference>
<dbReference type="Pfam" id="PF10587">
    <property type="entry name" value="EF-1_beta_acid"/>
    <property type="match status" value="1"/>
</dbReference>
<gene>
    <name evidence="6" type="ORF">g.8696</name>
</gene>
<proteinExistence type="inferred from homology"/>
<dbReference type="FunFam" id="3.30.70.60:FF:000001">
    <property type="entry name" value="Elongation factor 1-beta 1 like"/>
    <property type="match status" value="1"/>
</dbReference>
<dbReference type="SUPFAM" id="SSF47616">
    <property type="entry name" value="GST C-terminal domain-like"/>
    <property type="match status" value="1"/>
</dbReference>
<reference evidence="6" key="1">
    <citation type="submission" date="2015-11" db="EMBL/GenBank/DDBJ databases">
        <title>De novo transcriptome assembly of four potential Pierce s Disease insect vectors from Arizona vineyards.</title>
        <authorList>
            <person name="Tassone E.E."/>
        </authorList>
    </citation>
    <scope>NUCLEOTIDE SEQUENCE</scope>
</reference>
<dbReference type="InterPro" id="IPR001326">
    <property type="entry name" value="Transl_elong_EF1B_B/D_CS"/>
</dbReference>
<dbReference type="GO" id="GO:0005829">
    <property type="term" value="C:cytosol"/>
    <property type="evidence" value="ECO:0007669"/>
    <property type="project" value="TreeGrafter"/>
</dbReference>
<protein>
    <recommendedName>
        <fullName evidence="5">Elongation factor 1 beta central acidic region eukaryote domain-containing protein</fullName>
    </recommendedName>
</protein>
<organism evidence="6">
    <name type="scientific">Cuerna arida</name>
    <dbReference type="NCBI Taxonomy" id="1464854"/>
    <lineage>
        <taxon>Eukaryota</taxon>
        <taxon>Metazoa</taxon>
        <taxon>Ecdysozoa</taxon>
        <taxon>Arthropoda</taxon>
        <taxon>Hexapoda</taxon>
        <taxon>Insecta</taxon>
        <taxon>Pterygota</taxon>
        <taxon>Neoptera</taxon>
        <taxon>Paraneoptera</taxon>
        <taxon>Hemiptera</taxon>
        <taxon>Auchenorrhyncha</taxon>
        <taxon>Membracoidea</taxon>
        <taxon>Cicadellidae</taxon>
        <taxon>Cicadellinae</taxon>
        <taxon>Proconiini</taxon>
        <taxon>Cuerna</taxon>
    </lineage>
</organism>
<dbReference type="PANTHER" id="PTHR11595">
    <property type="entry name" value="EF-HAND AND COILED-COIL DOMAIN-CONTAINING FAMILY MEMBER"/>
    <property type="match status" value="1"/>
</dbReference>
<sequence>SLKKCFNSAKMTFKEVPTNQKQWHELNGHLCRNSYITGYELSVDDVELLKKMENAPNQQFKHIVRWYNHIKAVGSDFKVSEKKVEEKAQKADEDDDDLDLFGSDNDEDEEAERIKEQRVKAYNEKKSKKPALVAKSSVVLDVKPWDDETDMKLLEEGVRAISMDGLLWGASKLVPVSFGIKKL</sequence>
<accession>A0A1B6FKG1</accession>
<dbReference type="InterPro" id="IPR014717">
    <property type="entry name" value="Transl_elong_EF1B/ribsomal_bS6"/>
</dbReference>
<evidence type="ECO:0000256" key="3">
    <source>
        <dbReference type="ARBA" id="ARBA00022917"/>
    </source>
</evidence>
<feature type="region of interest" description="Disordered" evidence="4">
    <location>
        <begin position="83"/>
        <end position="113"/>
    </location>
</feature>
<dbReference type="EMBL" id="GECZ01019071">
    <property type="protein sequence ID" value="JAS50698.1"/>
    <property type="molecule type" value="Transcribed_RNA"/>
</dbReference>
<dbReference type="Pfam" id="PF00736">
    <property type="entry name" value="EF1_GNE"/>
    <property type="match status" value="1"/>
</dbReference>
<keyword evidence="2" id="KW-0251">Elongation factor</keyword>
<dbReference type="Gene3D" id="1.20.1050.130">
    <property type="match status" value="1"/>
</dbReference>
<evidence type="ECO:0000259" key="5">
    <source>
        <dbReference type="SMART" id="SM01182"/>
    </source>
</evidence>
<dbReference type="SUPFAM" id="SSF54984">
    <property type="entry name" value="eEF-1beta-like"/>
    <property type="match status" value="1"/>
</dbReference>
<evidence type="ECO:0000256" key="1">
    <source>
        <dbReference type="ARBA" id="ARBA00007411"/>
    </source>
</evidence>
<dbReference type="GO" id="GO:0003746">
    <property type="term" value="F:translation elongation factor activity"/>
    <property type="evidence" value="ECO:0007669"/>
    <property type="project" value="UniProtKB-KW"/>
</dbReference>
<dbReference type="SMART" id="SM01182">
    <property type="entry name" value="EF-1_beta_acid"/>
    <property type="match status" value="1"/>
</dbReference>
<comment type="similarity">
    <text evidence="1">Belongs to the EF-1-beta/EF-1-delta family.</text>
</comment>
<feature type="non-terminal residue" evidence="6">
    <location>
        <position position="1"/>
    </location>
</feature>
<dbReference type="InterPro" id="IPR014038">
    <property type="entry name" value="EF1B_bsu/dsu_GNE"/>
</dbReference>
<dbReference type="PANTHER" id="PTHR11595:SF21">
    <property type="entry name" value="ELONGATION FACTOR 1-BETA"/>
    <property type="match status" value="1"/>
</dbReference>
<keyword evidence="3" id="KW-0648">Protein biosynthesis</keyword>
<dbReference type="GO" id="GO:0005853">
    <property type="term" value="C:eukaryotic translation elongation factor 1 complex"/>
    <property type="evidence" value="ECO:0007669"/>
    <property type="project" value="InterPro"/>
</dbReference>